<dbReference type="Gene3D" id="2.20.28.160">
    <property type="match status" value="1"/>
</dbReference>
<accession>A0A1I5P3Z8</accession>
<name>A0A1I5P3Z8_9EURY</name>
<dbReference type="PANTHER" id="PTHR40393:SF1">
    <property type="entry name" value="LYSINE BIOSYNTHESIS PROTEIN-RELATED"/>
    <property type="match status" value="1"/>
</dbReference>
<dbReference type="Pfam" id="PF21344">
    <property type="entry name" value="Zn_ribbon_LysW"/>
    <property type="match status" value="1"/>
</dbReference>
<keyword evidence="2" id="KW-1185">Reference proteome</keyword>
<dbReference type="RefSeq" id="WP_074875981.1">
    <property type="nucleotide sequence ID" value="NZ_FOXI01000002.1"/>
</dbReference>
<organism evidence="1 2">
    <name type="scientific">Halolamina pelagica</name>
    <dbReference type="NCBI Taxonomy" id="699431"/>
    <lineage>
        <taxon>Archaea</taxon>
        <taxon>Methanobacteriati</taxon>
        <taxon>Methanobacteriota</taxon>
        <taxon>Stenosarchaea group</taxon>
        <taxon>Halobacteria</taxon>
        <taxon>Halobacteriales</taxon>
        <taxon>Haloferacaceae</taxon>
    </lineage>
</organism>
<reference evidence="2" key="1">
    <citation type="submission" date="2016-10" db="EMBL/GenBank/DDBJ databases">
        <authorList>
            <person name="Varghese N."/>
            <person name="Submissions S."/>
        </authorList>
    </citation>
    <scope>NUCLEOTIDE SEQUENCE [LARGE SCALE GENOMIC DNA]</scope>
    <source>
        <strain evidence="2">CGMCC 1.10329</strain>
    </source>
</reference>
<dbReference type="PANTHER" id="PTHR40393">
    <property type="entry name" value="LYSINE BIOSYNTHESIS PROTEIN-RELATED-RELATED"/>
    <property type="match status" value="1"/>
</dbReference>
<evidence type="ECO:0000313" key="2">
    <source>
        <dbReference type="Proteomes" id="UP000183769"/>
    </source>
</evidence>
<sequence>MSEADCVTCGDSVALPEDAEVGEIVDCGSCGTELEVVGVDPAELAEAPDLAEDWGE</sequence>
<dbReference type="EMBL" id="FOXI01000002">
    <property type="protein sequence ID" value="SFP28707.1"/>
    <property type="molecule type" value="Genomic_DNA"/>
</dbReference>
<dbReference type="AlphaFoldDB" id="A0A1I5P3Z8"/>
<gene>
    <name evidence="1" type="ORF">SAMN05216277_102334</name>
</gene>
<dbReference type="Proteomes" id="UP000183769">
    <property type="component" value="Unassembled WGS sequence"/>
</dbReference>
<dbReference type="InterPro" id="IPR005906">
    <property type="entry name" value="LysW"/>
</dbReference>
<evidence type="ECO:0000313" key="1">
    <source>
        <dbReference type="EMBL" id="SFP28707.1"/>
    </source>
</evidence>
<dbReference type="OrthoDB" id="159847at2157"/>
<proteinExistence type="predicted"/>
<protein>
    <submittedName>
        <fullName evidence="1">Alpha-aminoadipate carrier protein LysW</fullName>
    </submittedName>
</protein>
<dbReference type="NCBIfam" id="TIGR01206">
    <property type="entry name" value="lysW"/>
    <property type="match status" value="1"/>
</dbReference>